<organism evidence="1 2">
    <name type="scientific">Cetraspora pellucida</name>
    <dbReference type="NCBI Taxonomy" id="1433469"/>
    <lineage>
        <taxon>Eukaryota</taxon>
        <taxon>Fungi</taxon>
        <taxon>Fungi incertae sedis</taxon>
        <taxon>Mucoromycota</taxon>
        <taxon>Glomeromycotina</taxon>
        <taxon>Glomeromycetes</taxon>
        <taxon>Diversisporales</taxon>
        <taxon>Gigasporaceae</taxon>
        <taxon>Cetraspora</taxon>
    </lineage>
</organism>
<evidence type="ECO:0000313" key="1">
    <source>
        <dbReference type="EMBL" id="CAG8656869.1"/>
    </source>
</evidence>
<sequence length="131" mass="15174">MTIKQNLNTNIIKDEVIDYVYLFNTFDNDLDLQDNDEDYNQVIAEEETNKKNLKINNPQKLSMNEALLATILNSCNKKINKATAIDQLKAKSLLNTKYKLLKSNEFEANIQNNLKKNKKNKLLYVIYGSNL</sequence>
<reference evidence="1" key="1">
    <citation type="submission" date="2021-06" db="EMBL/GenBank/DDBJ databases">
        <authorList>
            <person name="Kallberg Y."/>
            <person name="Tangrot J."/>
            <person name="Rosling A."/>
        </authorList>
    </citation>
    <scope>NUCLEOTIDE SEQUENCE</scope>
    <source>
        <strain evidence="1">FL966</strain>
    </source>
</reference>
<comment type="caution">
    <text evidence="1">The sequence shown here is derived from an EMBL/GenBank/DDBJ whole genome shotgun (WGS) entry which is preliminary data.</text>
</comment>
<accession>A0A9N9DXE3</accession>
<name>A0A9N9DXE3_9GLOM</name>
<proteinExistence type="predicted"/>
<dbReference type="EMBL" id="CAJVQA010007450">
    <property type="protein sequence ID" value="CAG8656869.1"/>
    <property type="molecule type" value="Genomic_DNA"/>
</dbReference>
<dbReference type="Proteomes" id="UP000789759">
    <property type="component" value="Unassembled WGS sequence"/>
</dbReference>
<dbReference type="AlphaFoldDB" id="A0A9N9DXE3"/>
<gene>
    <name evidence="1" type="ORF">CPELLU_LOCUS9615</name>
</gene>
<evidence type="ECO:0000313" key="2">
    <source>
        <dbReference type="Proteomes" id="UP000789759"/>
    </source>
</evidence>
<keyword evidence="2" id="KW-1185">Reference proteome</keyword>
<protein>
    <submittedName>
        <fullName evidence="1">22487_t:CDS:1</fullName>
    </submittedName>
</protein>